<accession>A0ABM3JP83</accession>
<name>A0ABM3JP83_BACDO</name>
<sequence>MRSWRKMRKPFLAIVAIILIVLAQVIISAPVRKSIRVQLNADYVRAMGAYKRLEPRLPREELRVITTLGILNGARQAEQLMERNLVDIVRGLLFEANELNDDELVAKVQNIEKQLARDHRALLILTSAMDLVTGTKDVFDFKADMQQTLQQIRRQSVGDVDVETSQENTAQHDKTVDENNVAERVAALRRQILQQVRTMKALVDEKVTETLDYLITKADKGSLLEQASKKVVRKRNAVEAPEVPAEVRMIESILNEGRFIQTQEDFRNNLVDARLDNRNNELTDDSLEEDFAFPSEAKRSKIVIENRSNQKTDSKPTLTTTTATATTTIRATRATKNLSTRKANAATTTTTSPNPTLTQSIAIIDVDGPKLAKQEELEQFPPIAPLPPIEPLPPPAGNLDADDDFPDAPPPPDAGGGGLVGIITSLSGGEGGSDIGALIGALTGVISTLFGPGGLDIESLISTATSLISGLLAGNKNFGTVLGIYIGTAFDGLSGGGGAVNNGQFIGNLLGTVYAQLSADPEDDDARPNPFLFARNLISSFIEAKNRKESDEEDGDERRSDARHSHGDKGKGDAGGGSDSGGFIKHIASHIVGSLVNLILNASLGASGGASHASASLFGSSSHKGGGGGGQKH</sequence>
<feature type="region of interest" description="Disordered" evidence="1">
    <location>
        <begin position="545"/>
        <end position="578"/>
    </location>
</feature>
<dbReference type="GeneID" id="105233401"/>
<feature type="region of interest" description="Disordered" evidence="1">
    <location>
        <begin position="391"/>
        <end position="416"/>
    </location>
</feature>
<feature type="compositionally biased region" description="Low complexity" evidence="1">
    <location>
        <begin position="611"/>
        <end position="623"/>
    </location>
</feature>
<dbReference type="RefSeq" id="XP_049311037.1">
    <property type="nucleotide sequence ID" value="XM_049455080.1"/>
</dbReference>
<evidence type="ECO:0000256" key="1">
    <source>
        <dbReference type="SAM" id="MobiDB-lite"/>
    </source>
</evidence>
<reference evidence="3" key="1">
    <citation type="submission" date="2025-08" db="UniProtKB">
        <authorList>
            <consortium name="RefSeq"/>
        </authorList>
    </citation>
    <scope>IDENTIFICATION</scope>
    <source>
        <tissue evidence="3">Adult</tissue>
    </source>
</reference>
<evidence type="ECO:0000313" key="3">
    <source>
        <dbReference type="RefSeq" id="XP_049311037.1"/>
    </source>
</evidence>
<feature type="compositionally biased region" description="Gly residues" evidence="1">
    <location>
        <begin position="624"/>
        <end position="633"/>
    </location>
</feature>
<feature type="region of interest" description="Disordered" evidence="1">
    <location>
        <begin position="611"/>
        <end position="633"/>
    </location>
</feature>
<keyword evidence="2" id="KW-1185">Reference proteome</keyword>
<proteinExistence type="predicted"/>
<organism evidence="2 3">
    <name type="scientific">Bactrocera dorsalis</name>
    <name type="common">Oriental fruit fly</name>
    <name type="synonym">Dacus dorsalis</name>
    <dbReference type="NCBI Taxonomy" id="27457"/>
    <lineage>
        <taxon>Eukaryota</taxon>
        <taxon>Metazoa</taxon>
        <taxon>Ecdysozoa</taxon>
        <taxon>Arthropoda</taxon>
        <taxon>Hexapoda</taxon>
        <taxon>Insecta</taxon>
        <taxon>Pterygota</taxon>
        <taxon>Neoptera</taxon>
        <taxon>Endopterygota</taxon>
        <taxon>Diptera</taxon>
        <taxon>Brachycera</taxon>
        <taxon>Muscomorpha</taxon>
        <taxon>Tephritoidea</taxon>
        <taxon>Tephritidae</taxon>
        <taxon>Bactrocera</taxon>
        <taxon>Bactrocera</taxon>
    </lineage>
</organism>
<protein>
    <submittedName>
        <fullName evidence="3">Uncharacterized protein LOC105233401 isoform X1</fullName>
    </submittedName>
</protein>
<feature type="compositionally biased region" description="Basic and acidic residues" evidence="1">
    <location>
        <begin position="545"/>
        <end position="572"/>
    </location>
</feature>
<gene>
    <name evidence="3" type="primary">LOC105233401</name>
</gene>
<evidence type="ECO:0000313" key="2">
    <source>
        <dbReference type="Proteomes" id="UP001652620"/>
    </source>
</evidence>
<dbReference type="Proteomes" id="UP001652620">
    <property type="component" value="Chromosome 4"/>
</dbReference>